<organism evidence="1 2">
    <name type="scientific">Puccinia coronata f. sp. avenae</name>
    <dbReference type="NCBI Taxonomy" id="200324"/>
    <lineage>
        <taxon>Eukaryota</taxon>
        <taxon>Fungi</taxon>
        <taxon>Dikarya</taxon>
        <taxon>Basidiomycota</taxon>
        <taxon>Pucciniomycotina</taxon>
        <taxon>Pucciniomycetes</taxon>
        <taxon>Pucciniales</taxon>
        <taxon>Pucciniaceae</taxon>
        <taxon>Puccinia</taxon>
    </lineage>
</organism>
<keyword evidence="2" id="KW-1185">Reference proteome</keyword>
<comment type="caution">
    <text evidence="1">The sequence shown here is derived from an EMBL/GenBank/DDBJ whole genome shotgun (WGS) entry which is preliminary data.</text>
</comment>
<reference evidence="1 2" key="1">
    <citation type="submission" date="2017-11" db="EMBL/GenBank/DDBJ databases">
        <title>De novo assembly and phasing of dikaryotic genomes from two isolates of Puccinia coronata f. sp. avenae, the causal agent of oat crown rust.</title>
        <authorList>
            <person name="Miller M.E."/>
            <person name="Zhang Y."/>
            <person name="Omidvar V."/>
            <person name="Sperschneider J."/>
            <person name="Schwessinger B."/>
            <person name="Raley C."/>
            <person name="Palmer J.M."/>
            <person name="Garnica D."/>
            <person name="Upadhyaya N."/>
            <person name="Rathjen J."/>
            <person name="Taylor J.M."/>
            <person name="Park R.F."/>
            <person name="Dodds P.N."/>
            <person name="Hirsch C.D."/>
            <person name="Kianian S.F."/>
            <person name="Figueroa M."/>
        </authorList>
    </citation>
    <scope>NUCLEOTIDE SEQUENCE [LARGE SCALE GENOMIC DNA]</scope>
    <source>
        <strain evidence="1">12NC29</strain>
    </source>
</reference>
<protein>
    <submittedName>
        <fullName evidence="1">Uncharacterized protein</fullName>
    </submittedName>
</protein>
<dbReference type="OrthoDB" id="2506293at2759"/>
<sequence>MSSLNILSHLAADFPGSVRSEMKPLSSPERCSITGWKNRATTSNIPEQFPFTLNCLILLQQVLTSAQDEINMDRPNRVSSDLRARKAISEYQPRCNSKRCAEGEHNWFEASIDEPHYSIRPPFRQSAPVKCTDTGLPPPCVPKLKKARGLEVDHADPK</sequence>
<proteinExistence type="predicted"/>
<dbReference type="EMBL" id="PGCJ01000585">
    <property type="protein sequence ID" value="PLW25821.1"/>
    <property type="molecule type" value="Genomic_DNA"/>
</dbReference>
<accession>A0A2N5TK11</accession>
<name>A0A2N5TK11_9BASI</name>
<dbReference type="Proteomes" id="UP000235388">
    <property type="component" value="Unassembled WGS sequence"/>
</dbReference>
<evidence type="ECO:0000313" key="1">
    <source>
        <dbReference type="EMBL" id="PLW25821.1"/>
    </source>
</evidence>
<dbReference type="AlphaFoldDB" id="A0A2N5TK11"/>
<evidence type="ECO:0000313" key="2">
    <source>
        <dbReference type="Proteomes" id="UP000235388"/>
    </source>
</evidence>
<gene>
    <name evidence="1" type="ORF">PCANC_27052</name>
</gene>